<accession>A0AA36EPE6</accession>
<evidence type="ECO:0000256" key="1">
    <source>
        <dbReference type="SAM" id="MobiDB-lite"/>
    </source>
</evidence>
<dbReference type="EMBL" id="OX465085">
    <property type="protein sequence ID" value="CAI9303387.1"/>
    <property type="molecule type" value="Genomic_DNA"/>
</dbReference>
<keyword evidence="3" id="KW-1185">Reference proteome</keyword>
<feature type="region of interest" description="Disordered" evidence="1">
    <location>
        <begin position="77"/>
        <end position="112"/>
    </location>
</feature>
<reference evidence="2" key="1">
    <citation type="submission" date="2023-04" db="EMBL/GenBank/DDBJ databases">
        <authorList>
            <person name="Vijverberg K."/>
            <person name="Xiong W."/>
            <person name="Schranz E."/>
        </authorList>
    </citation>
    <scope>NUCLEOTIDE SEQUENCE</scope>
</reference>
<sequence>MQMVVITPTPSQPEMSETGRAILQKEIVVTNFLDAKTTTQPIPDTGDQSETNNYVGFIDLGFMPQVVVPAVPLNLNHRKRKASSSRGAHDAKGRSFVIGDPSAPAPSKKSMKGNSLLIWIS</sequence>
<name>A0AA36EPE6_LACSI</name>
<dbReference type="Proteomes" id="UP001177003">
    <property type="component" value="Chromosome 9"/>
</dbReference>
<evidence type="ECO:0000313" key="2">
    <source>
        <dbReference type="EMBL" id="CAI9303387.1"/>
    </source>
</evidence>
<protein>
    <submittedName>
        <fullName evidence="2">Uncharacterized protein</fullName>
    </submittedName>
</protein>
<gene>
    <name evidence="2" type="ORF">LSALG_LOCUS41831</name>
</gene>
<proteinExistence type="predicted"/>
<organism evidence="2 3">
    <name type="scientific">Lactuca saligna</name>
    <name type="common">Willowleaf lettuce</name>
    <dbReference type="NCBI Taxonomy" id="75948"/>
    <lineage>
        <taxon>Eukaryota</taxon>
        <taxon>Viridiplantae</taxon>
        <taxon>Streptophyta</taxon>
        <taxon>Embryophyta</taxon>
        <taxon>Tracheophyta</taxon>
        <taxon>Spermatophyta</taxon>
        <taxon>Magnoliopsida</taxon>
        <taxon>eudicotyledons</taxon>
        <taxon>Gunneridae</taxon>
        <taxon>Pentapetalae</taxon>
        <taxon>asterids</taxon>
        <taxon>campanulids</taxon>
        <taxon>Asterales</taxon>
        <taxon>Asteraceae</taxon>
        <taxon>Cichorioideae</taxon>
        <taxon>Cichorieae</taxon>
        <taxon>Lactucinae</taxon>
        <taxon>Lactuca</taxon>
    </lineage>
</organism>
<evidence type="ECO:0000313" key="3">
    <source>
        <dbReference type="Proteomes" id="UP001177003"/>
    </source>
</evidence>
<dbReference type="AlphaFoldDB" id="A0AA36EPE6"/>